<dbReference type="InterPro" id="IPR051908">
    <property type="entry name" value="Ribosomal_N-acetyltransferase"/>
</dbReference>
<reference evidence="3 5" key="3">
    <citation type="submission" date="2021-01" db="EMBL/GenBank/DDBJ databases">
        <title>Sequencing the genomes of 1000 actinobacteria strains.</title>
        <authorList>
            <person name="Klenk H.-P."/>
        </authorList>
    </citation>
    <scope>NUCLEOTIDE SEQUENCE [LARGE SCALE GENOMIC DNA]</scope>
    <source>
        <strain evidence="3 5">DSM 20542</strain>
    </source>
</reference>
<dbReference type="GO" id="GO:0008999">
    <property type="term" value="F:protein-N-terminal-alanine acetyltransferase activity"/>
    <property type="evidence" value="ECO:0007669"/>
    <property type="project" value="TreeGrafter"/>
</dbReference>
<reference evidence="2" key="2">
    <citation type="submission" date="2020-09" db="EMBL/GenBank/DDBJ databases">
        <authorList>
            <person name="Sun Q."/>
            <person name="Ohkuma M."/>
        </authorList>
    </citation>
    <scope>NUCLEOTIDE SEQUENCE</scope>
    <source>
        <strain evidence="2">JCM 1480</strain>
    </source>
</reference>
<dbReference type="InterPro" id="IPR000182">
    <property type="entry name" value="GNAT_dom"/>
</dbReference>
<evidence type="ECO:0000313" key="5">
    <source>
        <dbReference type="Proteomes" id="UP000746584"/>
    </source>
</evidence>
<accession>A0A8H9G814</accession>
<protein>
    <submittedName>
        <fullName evidence="3">RimJ/RimL family protein N-acetyltransferase</fullName>
    </submittedName>
</protein>
<dbReference type="Pfam" id="PF13302">
    <property type="entry name" value="Acetyltransf_3"/>
    <property type="match status" value="1"/>
</dbReference>
<dbReference type="EMBL" id="BMOI01000002">
    <property type="protein sequence ID" value="GGK92957.1"/>
    <property type="molecule type" value="Genomic_DNA"/>
</dbReference>
<evidence type="ECO:0000313" key="3">
    <source>
        <dbReference type="EMBL" id="MBM7802461.1"/>
    </source>
</evidence>
<comment type="caution">
    <text evidence="2">The sequence shown here is derived from an EMBL/GenBank/DDBJ whole genome shotgun (WGS) entry which is preliminary data.</text>
</comment>
<dbReference type="PANTHER" id="PTHR43441">
    <property type="entry name" value="RIBOSOMAL-PROTEIN-SERINE ACETYLTRANSFERASE"/>
    <property type="match status" value="1"/>
</dbReference>
<dbReference type="CDD" id="cd04301">
    <property type="entry name" value="NAT_SF"/>
    <property type="match status" value="1"/>
</dbReference>
<dbReference type="GO" id="GO:0005737">
    <property type="term" value="C:cytoplasm"/>
    <property type="evidence" value="ECO:0007669"/>
    <property type="project" value="TreeGrafter"/>
</dbReference>
<gene>
    <name evidence="2" type="ORF">GCM10009769_08980</name>
    <name evidence="3" type="ORF">JOE58_001712</name>
</gene>
<reference evidence="2" key="1">
    <citation type="journal article" date="2014" name="Int. J. Syst. Evol. Microbiol.">
        <title>Complete genome sequence of Corynebacterium casei LMG S-19264T (=DSM 44701T), isolated from a smear-ripened cheese.</title>
        <authorList>
            <consortium name="US DOE Joint Genome Institute (JGI-PGF)"/>
            <person name="Walter F."/>
            <person name="Albersmeier A."/>
            <person name="Kalinowski J."/>
            <person name="Ruckert C."/>
        </authorList>
    </citation>
    <scope>NUCLEOTIDE SEQUENCE</scope>
    <source>
        <strain evidence="2">JCM 1480</strain>
    </source>
</reference>
<dbReference type="AlphaFoldDB" id="A0A8H9G814"/>
<evidence type="ECO:0000313" key="2">
    <source>
        <dbReference type="EMBL" id="GGK92957.1"/>
    </source>
</evidence>
<dbReference type="InterPro" id="IPR016181">
    <property type="entry name" value="Acyl_CoA_acyltransferase"/>
</dbReference>
<dbReference type="Proteomes" id="UP000648535">
    <property type="component" value="Unassembled WGS sequence"/>
</dbReference>
<dbReference type="Proteomes" id="UP000746584">
    <property type="component" value="Unassembled WGS sequence"/>
</dbReference>
<organism evidence="2 4">
    <name type="scientific">Curtobacterium luteum</name>
    <dbReference type="NCBI Taxonomy" id="33881"/>
    <lineage>
        <taxon>Bacteria</taxon>
        <taxon>Bacillati</taxon>
        <taxon>Actinomycetota</taxon>
        <taxon>Actinomycetes</taxon>
        <taxon>Micrococcales</taxon>
        <taxon>Microbacteriaceae</taxon>
        <taxon>Curtobacterium</taxon>
    </lineage>
</organism>
<dbReference type="SUPFAM" id="SSF55729">
    <property type="entry name" value="Acyl-CoA N-acyltransferases (Nat)"/>
    <property type="match status" value="1"/>
</dbReference>
<evidence type="ECO:0000259" key="1">
    <source>
        <dbReference type="PROSITE" id="PS51186"/>
    </source>
</evidence>
<name>A0A8H9G814_9MICO</name>
<dbReference type="GO" id="GO:1990189">
    <property type="term" value="F:protein N-terminal-serine acetyltransferase activity"/>
    <property type="evidence" value="ECO:0007669"/>
    <property type="project" value="TreeGrafter"/>
</dbReference>
<dbReference type="Gene3D" id="3.40.630.30">
    <property type="match status" value="1"/>
</dbReference>
<dbReference type="PANTHER" id="PTHR43441:SF10">
    <property type="entry name" value="ACETYLTRANSFERASE"/>
    <property type="match status" value="1"/>
</dbReference>
<evidence type="ECO:0000313" key="4">
    <source>
        <dbReference type="Proteomes" id="UP000648535"/>
    </source>
</evidence>
<dbReference type="EMBL" id="JAFBCG010000001">
    <property type="protein sequence ID" value="MBM7802461.1"/>
    <property type="molecule type" value="Genomic_DNA"/>
</dbReference>
<sequence length="175" mass="18910">MIVLRPWLPGDADALVAARAGSDDLATQFEPLPHTAAARRFITSALTSEPGRRHWAVVLDGTAVGNVGLTAVDRRHDSAWVSYWLARDARGRGLATRAVATVAERAFADGLFRLELGHRVNNPASCRVATTAGFRAEGVERAKLRYGSERFDVETHARLATDPTPEVELLDVAGV</sequence>
<dbReference type="PROSITE" id="PS51186">
    <property type="entry name" value="GNAT"/>
    <property type="match status" value="1"/>
</dbReference>
<keyword evidence="5" id="KW-1185">Reference proteome</keyword>
<dbReference type="RefSeq" id="WP_022902514.1">
    <property type="nucleotide sequence ID" value="NZ_BMOI01000002.1"/>
</dbReference>
<feature type="domain" description="N-acetyltransferase" evidence="1">
    <location>
        <begin position="2"/>
        <end position="154"/>
    </location>
</feature>
<proteinExistence type="predicted"/>